<reference evidence="4" key="1">
    <citation type="submission" date="2019-02" db="EMBL/GenBank/DDBJ databases">
        <title>Draft genome sequence of Enterococcus sp. Gos25-1.</title>
        <authorList>
            <person name="Tanaka N."/>
            <person name="Shiwa Y."/>
            <person name="Fujita N."/>
        </authorList>
    </citation>
    <scope>NUCLEOTIDE SEQUENCE [LARGE SCALE GENOMIC DNA]</scope>
    <source>
        <strain evidence="4">Gos25-1</strain>
    </source>
</reference>
<name>A0A4P5PFA4_9ENTE</name>
<keyword evidence="4" id="KW-1185">Reference proteome</keyword>
<accession>A0A4P5PFA4</accession>
<dbReference type="Pfam" id="PF18953">
    <property type="entry name" value="SAP_new25"/>
    <property type="match status" value="1"/>
</dbReference>
<proteinExistence type="predicted"/>
<dbReference type="PROSITE" id="PS50800">
    <property type="entry name" value="SAP"/>
    <property type="match status" value="1"/>
</dbReference>
<feature type="region of interest" description="Disordered" evidence="1">
    <location>
        <begin position="171"/>
        <end position="193"/>
    </location>
</feature>
<evidence type="ECO:0000313" key="3">
    <source>
        <dbReference type="EMBL" id="GCF94918.1"/>
    </source>
</evidence>
<evidence type="ECO:0000256" key="1">
    <source>
        <dbReference type="SAM" id="MobiDB-lite"/>
    </source>
</evidence>
<dbReference type="EMBL" id="BJCC01000024">
    <property type="protein sequence ID" value="GCF94918.1"/>
    <property type="molecule type" value="Genomic_DNA"/>
</dbReference>
<comment type="caution">
    <text evidence="3">The sequence shown here is derived from an EMBL/GenBank/DDBJ whole genome shotgun (WGS) entry which is preliminary data.</text>
</comment>
<sequence length="193" mass="22788">MRPILSKELPGKDFENYYYLKQELTDFCRQEGLQSSGSKEDLTKRISHFLTTGERRSRKDKPTFARSSAVVGIIKLTDTIEDNFICSERHRVFFRQHLGSRFTFNVPFQKWLKTNTGKTYQEAVEAYKRLAQTKKPREIGKQFEYNRYIRAFFADNRDRSLKEAITCWKNKKQQPGSNEYHPADLSALAKEQR</sequence>
<evidence type="ECO:0000313" key="4">
    <source>
        <dbReference type="Proteomes" id="UP000290567"/>
    </source>
</evidence>
<dbReference type="Pfam" id="PF20026">
    <property type="entry name" value="DUF6434"/>
    <property type="match status" value="1"/>
</dbReference>
<dbReference type="OrthoDB" id="9778090at2"/>
<dbReference type="AlphaFoldDB" id="A0A4P5PFA4"/>
<organism evidence="3 4">
    <name type="scientific">Enterococcus florum</name>
    <dbReference type="NCBI Taxonomy" id="2480627"/>
    <lineage>
        <taxon>Bacteria</taxon>
        <taxon>Bacillati</taxon>
        <taxon>Bacillota</taxon>
        <taxon>Bacilli</taxon>
        <taxon>Lactobacillales</taxon>
        <taxon>Enterococcaceae</taxon>
        <taxon>Enterococcus</taxon>
    </lineage>
</organism>
<dbReference type="RefSeq" id="WP_146623315.1">
    <property type="nucleotide sequence ID" value="NZ_BJCC01000024.1"/>
</dbReference>
<protein>
    <recommendedName>
        <fullName evidence="2">SAP domain-containing protein</fullName>
    </recommendedName>
</protein>
<evidence type="ECO:0000259" key="2">
    <source>
        <dbReference type="PROSITE" id="PS50800"/>
    </source>
</evidence>
<dbReference type="InterPro" id="IPR045492">
    <property type="entry name" value="DUF6434"/>
</dbReference>
<gene>
    <name evidence="3" type="ORF">NRIC_28090</name>
</gene>
<dbReference type="Proteomes" id="UP000290567">
    <property type="component" value="Unassembled WGS sequence"/>
</dbReference>
<feature type="domain" description="SAP" evidence="2">
    <location>
        <begin position="16"/>
        <end position="50"/>
    </location>
</feature>
<dbReference type="InterPro" id="IPR003034">
    <property type="entry name" value="SAP_dom"/>
</dbReference>